<organism evidence="2 3">
    <name type="scientific">Kouleothrix aurantiaca</name>
    <dbReference type="NCBI Taxonomy" id="186479"/>
    <lineage>
        <taxon>Bacteria</taxon>
        <taxon>Bacillati</taxon>
        <taxon>Chloroflexota</taxon>
        <taxon>Chloroflexia</taxon>
        <taxon>Chloroflexales</taxon>
        <taxon>Roseiflexineae</taxon>
        <taxon>Roseiflexaceae</taxon>
        <taxon>Kouleothrix</taxon>
    </lineage>
</organism>
<reference evidence="2 3" key="1">
    <citation type="submission" date="2015-09" db="EMBL/GenBank/DDBJ databases">
        <title>Draft genome sequence of Kouleothrix aurantiaca JCM 19913.</title>
        <authorList>
            <person name="Hemp J."/>
        </authorList>
    </citation>
    <scope>NUCLEOTIDE SEQUENCE [LARGE SCALE GENOMIC DNA]</scope>
    <source>
        <strain evidence="2 3">COM-B</strain>
    </source>
</reference>
<dbReference type="Proteomes" id="UP000050509">
    <property type="component" value="Unassembled WGS sequence"/>
</dbReference>
<feature type="region of interest" description="Disordered" evidence="1">
    <location>
        <begin position="550"/>
        <end position="579"/>
    </location>
</feature>
<feature type="non-terminal residue" evidence="2">
    <location>
        <position position="824"/>
    </location>
</feature>
<name>A0A0P9DEL1_9CHLR</name>
<evidence type="ECO:0000313" key="3">
    <source>
        <dbReference type="Proteomes" id="UP000050509"/>
    </source>
</evidence>
<comment type="caution">
    <text evidence="2">The sequence shown here is derived from an EMBL/GenBank/DDBJ whole genome shotgun (WGS) entry which is preliminary data.</text>
</comment>
<dbReference type="EMBL" id="LJCR01000918">
    <property type="protein sequence ID" value="KPV51425.1"/>
    <property type="molecule type" value="Genomic_DNA"/>
</dbReference>
<protein>
    <submittedName>
        <fullName evidence="2">Uncharacterized protein</fullName>
    </submittedName>
</protein>
<feature type="non-terminal residue" evidence="2">
    <location>
        <position position="1"/>
    </location>
</feature>
<evidence type="ECO:0000256" key="1">
    <source>
        <dbReference type="SAM" id="MobiDB-lite"/>
    </source>
</evidence>
<gene>
    <name evidence="2" type="ORF">SE17_21240</name>
</gene>
<proteinExistence type="predicted"/>
<accession>A0A0P9DEL1</accession>
<keyword evidence="3" id="KW-1185">Reference proteome</keyword>
<sequence>TILRPRPSGQGAAAPDLAAIDLAAIDLDTIPGLAGRLWRRRKVGGPAHFWSSVSGPDETSISWYPFCAAPIVVRGRLAHDDNGDHCRACERTIMEHIRRLDATTSIGITYATSDLPLALGAWPDRPDCPWRWVQGERRGRVWYQQIARAEDPDERYEVTIPQLQALAEGADLDELNPAPRRLDGGVLGGPQRWPNRHSRYPDSVLVEIARLDRVAGTQMRAPRDHDDSVDPRYARLDWNEVQRYRQRLLDGEAPPPIEVVHDSAADAWYPWDAFHRLAAADLCDYTHIWAIVREGTLDDALDLAASANADHGVKRTDQDLAFAVWTTYHRLRERLRVAHGADVEPSQREIARICNTNHRQVGRVLRRPDPTGLSVANPAPAAPSGVITTMRGGRPLTINASGIAESNARRAKGAEDDLAVRARAVGWTLDGDGTVVNLSCGADQRTMDRDDAAAFITLLEDCVRLVGLPNTTAPLAQRIARLREDGWLFAREGDNVRVSHTYYVFNRRYIVTTLWPELERLEADVRADSGRFTPAVAEPGSDGLAVEDAAPATDQREAPVATPAGAPQEPEDDAGHAERQAAALGWRIAHDGQRWVATFVPLDPGATLPALRDDHRERCARRAVAASLLATQMLPEVTRGWYDDDHREDLVKSVLHGLLEAGANRAAVLARARQIAEAIGDGVQRSEVVAEIEAAAAGHVEEAIANLSTIPVLPPELEERGWSLIADEHHAQRWEAHHAPTGHRIGSVGGRYVIRYAAEQDAALARLHQRGWQIARREYHYHARHALYGFHGPFDGLWELERELAGVRAMDEVGAPAAPTLPAR</sequence>
<dbReference type="AlphaFoldDB" id="A0A0P9DEL1"/>
<evidence type="ECO:0000313" key="2">
    <source>
        <dbReference type="EMBL" id="KPV51425.1"/>
    </source>
</evidence>
<dbReference type="SUPFAM" id="SSF110849">
    <property type="entry name" value="ParB/Sulfiredoxin"/>
    <property type="match status" value="1"/>
</dbReference>
<dbReference type="InterPro" id="IPR036086">
    <property type="entry name" value="ParB/Sulfiredoxin_sf"/>
</dbReference>